<reference evidence="1 2" key="1">
    <citation type="submission" date="2024-11" db="EMBL/GenBank/DDBJ databases">
        <title>A near-complete genome assembly of Cinchona calisaya.</title>
        <authorList>
            <person name="Lian D.C."/>
            <person name="Zhao X.W."/>
            <person name="Wei L."/>
        </authorList>
    </citation>
    <scope>NUCLEOTIDE SEQUENCE [LARGE SCALE GENOMIC DNA]</scope>
    <source>
        <tissue evidence="1">Nenye</tissue>
    </source>
</reference>
<evidence type="ECO:0000313" key="1">
    <source>
        <dbReference type="EMBL" id="KAL3528705.1"/>
    </source>
</evidence>
<comment type="caution">
    <text evidence="1">The sequence shown here is derived from an EMBL/GenBank/DDBJ whole genome shotgun (WGS) entry which is preliminary data.</text>
</comment>
<evidence type="ECO:0000313" key="2">
    <source>
        <dbReference type="Proteomes" id="UP001630127"/>
    </source>
</evidence>
<dbReference type="Proteomes" id="UP001630127">
    <property type="component" value="Unassembled WGS sequence"/>
</dbReference>
<dbReference type="EMBL" id="JBJUIK010000004">
    <property type="protein sequence ID" value="KAL3528705.1"/>
    <property type="molecule type" value="Genomic_DNA"/>
</dbReference>
<proteinExistence type="predicted"/>
<name>A0ABD3AE29_9GENT</name>
<sequence>MGRAGGCRVRGGGGGGWGGYSATQKARMAVASRCPLGSSNSSGAPLLDETDEKYSVKNMEPWKRCWFFFKLKEQSKAMGIEWNDDYNKEWTADCPMDRIAEIAKRGFGVRGGWGGYGATQKARMAVASRSPLRSSNSSGAPLLDETDDKYSVKNMEPWKRCCLGHPFSDPQHVAWIRTDQSLRSWIMATLTKDILQEEKRILLLHQLALEPSTTLVAATDTGFGRKAVAWIAIARTRSWMWQS</sequence>
<protein>
    <submittedName>
        <fullName evidence="1">Uncharacterized protein</fullName>
    </submittedName>
</protein>
<organism evidence="1 2">
    <name type="scientific">Cinchona calisaya</name>
    <dbReference type="NCBI Taxonomy" id="153742"/>
    <lineage>
        <taxon>Eukaryota</taxon>
        <taxon>Viridiplantae</taxon>
        <taxon>Streptophyta</taxon>
        <taxon>Embryophyta</taxon>
        <taxon>Tracheophyta</taxon>
        <taxon>Spermatophyta</taxon>
        <taxon>Magnoliopsida</taxon>
        <taxon>eudicotyledons</taxon>
        <taxon>Gunneridae</taxon>
        <taxon>Pentapetalae</taxon>
        <taxon>asterids</taxon>
        <taxon>lamiids</taxon>
        <taxon>Gentianales</taxon>
        <taxon>Rubiaceae</taxon>
        <taxon>Cinchonoideae</taxon>
        <taxon>Cinchoneae</taxon>
        <taxon>Cinchona</taxon>
    </lineage>
</organism>
<dbReference type="AlphaFoldDB" id="A0ABD3AE29"/>
<accession>A0ABD3AE29</accession>
<gene>
    <name evidence="1" type="ORF">ACH5RR_008027</name>
</gene>
<keyword evidence="2" id="KW-1185">Reference proteome</keyword>